<dbReference type="Proteomes" id="UP000299102">
    <property type="component" value="Unassembled WGS sequence"/>
</dbReference>
<proteinExistence type="predicted"/>
<name>A0A4C1U1P6_EUMVA</name>
<protein>
    <submittedName>
        <fullName evidence="1">Uncharacterized protein</fullName>
    </submittedName>
</protein>
<gene>
    <name evidence="1" type="ORF">EVAR_82104_1</name>
</gene>
<organism evidence="1 2">
    <name type="scientific">Eumeta variegata</name>
    <name type="common">Bagworm moth</name>
    <name type="synonym">Eumeta japonica</name>
    <dbReference type="NCBI Taxonomy" id="151549"/>
    <lineage>
        <taxon>Eukaryota</taxon>
        <taxon>Metazoa</taxon>
        <taxon>Ecdysozoa</taxon>
        <taxon>Arthropoda</taxon>
        <taxon>Hexapoda</taxon>
        <taxon>Insecta</taxon>
        <taxon>Pterygota</taxon>
        <taxon>Neoptera</taxon>
        <taxon>Endopterygota</taxon>
        <taxon>Lepidoptera</taxon>
        <taxon>Glossata</taxon>
        <taxon>Ditrysia</taxon>
        <taxon>Tineoidea</taxon>
        <taxon>Psychidae</taxon>
        <taxon>Oiketicinae</taxon>
        <taxon>Eumeta</taxon>
    </lineage>
</organism>
<dbReference type="AlphaFoldDB" id="A0A4C1U1P6"/>
<dbReference type="EMBL" id="BGZK01000116">
    <property type="protein sequence ID" value="GBP20231.1"/>
    <property type="molecule type" value="Genomic_DNA"/>
</dbReference>
<evidence type="ECO:0000313" key="2">
    <source>
        <dbReference type="Proteomes" id="UP000299102"/>
    </source>
</evidence>
<keyword evidence="2" id="KW-1185">Reference proteome</keyword>
<reference evidence="1 2" key="1">
    <citation type="journal article" date="2019" name="Commun. Biol.">
        <title>The bagworm genome reveals a unique fibroin gene that provides high tensile strength.</title>
        <authorList>
            <person name="Kono N."/>
            <person name="Nakamura H."/>
            <person name="Ohtoshi R."/>
            <person name="Tomita M."/>
            <person name="Numata K."/>
            <person name="Arakawa K."/>
        </authorList>
    </citation>
    <scope>NUCLEOTIDE SEQUENCE [LARGE SCALE GENOMIC DNA]</scope>
</reference>
<accession>A0A4C1U1P6</accession>
<comment type="caution">
    <text evidence="1">The sequence shown here is derived from an EMBL/GenBank/DDBJ whole genome shotgun (WGS) entry which is preliminary data.</text>
</comment>
<sequence>MTWLRIGAKVRAQSAGIDDAVLDLFFIRLASNSRLSSVLNFDPVPALIYGSTRAIVYGRGSALDCNPGLGSNYHSDQLITKEHKL</sequence>
<evidence type="ECO:0000313" key="1">
    <source>
        <dbReference type="EMBL" id="GBP20231.1"/>
    </source>
</evidence>